<accession>A0A217EQH1</accession>
<evidence type="ECO:0000313" key="2">
    <source>
        <dbReference type="Proteomes" id="UP000224660"/>
    </source>
</evidence>
<gene>
    <name evidence="1" type="ORF">Goe2_c03400</name>
</gene>
<protein>
    <submittedName>
        <fullName evidence="1">Uncharacterized protein</fullName>
    </submittedName>
</protein>
<organism evidence="1 2">
    <name type="scientific">Bacillus phage vB_BsuM-Goe2</name>
    <dbReference type="NCBI Taxonomy" id="1933062"/>
    <lineage>
        <taxon>Viruses</taxon>
        <taxon>Duplodnaviria</taxon>
        <taxon>Heunggongvirae</taxon>
        <taxon>Uroviricota</taxon>
        <taxon>Caudoviricetes</taxon>
        <taxon>Herelleviridae</taxon>
        <taxon>Spounavirinae</taxon>
        <taxon>Okubovirus</taxon>
        <taxon>Okubovirus camphawk</taxon>
    </lineage>
</organism>
<sequence>MYNLRTAKEARDSLAKEHGVSKGVKDLLDEVNTKIEQTIANFQSHFTMYVSADDYKKDAVEKNGDITEFKRILESYGYHVSVSPALDEHQNLLHSIYVSW</sequence>
<name>A0A217EQH1_9CAUD</name>
<evidence type="ECO:0000313" key="1">
    <source>
        <dbReference type="EMBL" id="APZ82274.1"/>
    </source>
</evidence>
<reference evidence="1 2" key="1">
    <citation type="journal article" date="2017" name="Viruses">
        <title>Characterization of Bacillus subtilis Viruses vB_BsuM-Goe2 and vB_BsuM-Goe3.</title>
        <authorList>
            <person name="Willms I.M."/>
            <person name="Hoppert M."/>
            <person name="Hertel R."/>
        </authorList>
    </citation>
    <scope>NUCLEOTIDE SEQUENCE [LARGE SCALE GENOMIC DNA]</scope>
</reference>
<proteinExistence type="predicted"/>
<dbReference type="EMBL" id="KY368639">
    <property type="protein sequence ID" value="APZ82274.1"/>
    <property type="molecule type" value="Genomic_DNA"/>
</dbReference>
<dbReference type="Proteomes" id="UP000224660">
    <property type="component" value="Segment"/>
</dbReference>